<dbReference type="PANTHER" id="PTHR43611:SF3">
    <property type="entry name" value="FLAVIN MONONUCLEOTIDE HYDROLASE 1, CHLOROPLATIC"/>
    <property type="match status" value="1"/>
</dbReference>
<organism evidence="1 2">
    <name type="scientific">Ferroacidibacillus organovorans</name>
    <dbReference type="NCBI Taxonomy" id="1765683"/>
    <lineage>
        <taxon>Bacteria</taxon>
        <taxon>Bacillati</taxon>
        <taxon>Bacillota</taxon>
        <taxon>Bacilli</taxon>
        <taxon>Bacillales</taxon>
        <taxon>Alicyclobacillaceae</taxon>
        <taxon>Ferroacidibacillus</taxon>
    </lineage>
</organism>
<dbReference type="Proteomes" id="UP000077421">
    <property type="component" value="Unassembled WGS sequence"/>
</dbReference>
<accession>A0A853KBE0</accession>
<dbReference type="InterPro" id="IPR023198">
    <property type="entry name" value="PGP-like_dom2"/>
</dbReference>
<dbReference type="PANTHER" id="PTHR43611">
    <property type="entry name" value="ALPHA-D-GLUCOSE 1-PHOSPHATE PHOSPHATASE"/>
    <property type="match status" value="1"/>
</dbReference>
<dbReference type="Gene3D" id="1.10.150.240">
    <property type="entry name" value="Putative phosphatase, domain 2"/>
    <property type="match status" value="1"/>
</dbReference>
<dbReference type="InterPro" id="IPR023214">
    <property type="entry name" value="HAD_sf"/>
</dbReference>
<dbReference type="InterPro" id="IPR036412">
    <property type="entry name" value="HAD-like_sf"/>
</dbReference>
<dbReference type="EMBL" id="LSUQ01000025">
    <property type="protein sequence ID" value="OAG93718.1"/>
    <property type="molecule type" value="Genomic_DNA"/>
</dbReference>
<name>A0A853KBE0_9BACL</name>
<dbReference type="Gene3D" id="3.40.50.1000">
    <property type="entry name" value="HAD superfamily/HAD-like"/>
    <property type="match status" value="1"/>
</dbReference>
<proteinExistence type="predicted"/>
<reference evidence="1 2" key="1">
    <citation type="submission" date="2016-02" db="EMBL/GenBank/DDBJ databases">
        <title>Draft genome sequence of Acidibacillus ferrooxidans SLC66.</title>
        <authorList>
            <person name="Oliveira G."/>
            <person name="Nancucheo I."/>
            <person name="Dall'Agnol H."/>
            <person name="Johnson B."/>
            <person name="Oliveira R."/>
            <person name="Nunes G.L."/>
            <person name="Tzotzos G."/>
            <person name="Orellana S.C."/>
            <person name="Salim A.C."/>
            <person name="Araujo F.M."/>
        </authorList>
    </citation>
    <scope>NUCLEOTIDE SEQUENCE [LARGE SCALE GENOMIC DNA]</scope>
    <source>
        <strain evidence="1 2">SLC66</strain>
    </source>
</reference>
<evidence type="ECO:0000313" key="1">
    <source>
        <dbReference type="EMBL" id="OAG93718.1"/>
    </source>
</evidence>
<evidence type="ECO:0008006" key="3">
    <source>
        <dbReference type="Google" id="ProtNLM"/>
    </source>
</evidence>
<dbReference type="SUPFAM" id="SSF56784">
    <property type="entry name" value="HAD-like"/>
    <property type="match status" value="1"/>
</dbReference>
<dbReference type="AlphaFoldDB" id="A0A853KBE0"/>
<evidence type="ECO:0000313" key="2">
    <source>
        <dbReference type="Proteomes" id="UP000077421"/>
    </source>
</evidence>
<comment type="caution">
    <text evidence="1">The sequence shown here is derived from an EMBL/GenBank/DDBJ whole genome shotgun (WGS) entry which is preliminary data.</text>
</comment>
<protein>
    <recommendedName>
        <fullName evidence="3">Haloacid dehalogenase</fullName>
    </recommendedName>
</protein>
<sequence>MGGEVLGNKPQLVLDIAGVLITNMSPLFWQLLSDSASISYEDLVSDFKVNVREQLWTGAFTEEEFWNRLCVTFPTVNLNNAKDSLQSSLQPLPALNHLARWSEIADIHLLSNHRTEWLMKPLATVRKYIRTFTISSDVGCCKPHREIYDVLANKLDAEQIVLFVDDQEKNFIPAIELGWMTLQADEFGTWIPQVELLLFG</sequence>
<gene>
    <name evidence="1" type="ORF">AYW79_09070</name>
</gene>